<evidence type="ECO:0000256" key="1">
    <source>
        <dbReference type="ARBA" id="ARBA00004370"/>
    </source>
</evidence>
<dbReference type="EMBL" id="JAKOOW010000006">
    <property type="protein sequence ID" value="MCG6503246.1"/>
    <property type="molecule type" value="Genomic_DNA"/>
</dbReference>
<evidence type="ECO:0000256" key="4">
    <source>
        <dbReference type="ARBA" id="ARBA00022989"/>
    </source>
</evidence>
<dbReference type="RefSeq" id="WP_238745399.1">
    <property type="nucleotide sequence ID" value="NZ_JAKOOW010000006.1"/>
</dbReference>
<comment type="similarity">
    <text evidence="2">Belongs to the UPF0057 (PMP3) family.</text>
</comment>
<accession>A0ABS9NME3</accession>
<keyword evidence="3 6" id="KW-0812">Transmembrane</keyword>
<dbReference type="Pfam" id="PF01679">
    <property type="entry name" value="Pmp3"/>
    <property type="match status" value="1"/>
</dbReference>
<gene>
    <name evidence="7" type="ORF">MB824_01865</name>
</gene>
<comment type="subcellular location">
    <subcellularLocation>
        <location evidence="1">Membrane</location>
    </subcellularLocation>
</comment>
<dbReference type="Proteomes" id="UP001298424">
    <property type="component" value="Unassembled WGS sequence"/>
</dbReference>
<dbReference type="InterPro" id="IPR000612">
    <property type="entry name" value="PMP3"/>
</dbReference>
<evidence type="ECO:0000256" key="5">
    <source>
        <dbReference type="ARBA" id="ARBA00023136"/>
    </source>
</evidence>
<feature type="transmembrane region" description="Helical" evidence="6">
    <location>
        <begin position="35"/>
        <end position="53"/>
    </location>
</feature>
<evidence type="ECO:0000256" key="6">
    <source>
        <dbReference type="SAM" id="Phobius"/>
    </source>
</evidence>
<organism evidence="7 8">
    <name type="scientific">Kingella pumchi</name>
    <dbReference type="NCBI Taxonomy" id="2779506"/>
    <lineage>
        <taxon>Bacteria</taxon>
        <taxon>Pseudomonadati</taxon>
        <taxon>Pseudomonadota</taxon>
        <taxon>Betaproteobacteria</taxon>
        <taxon>Neisseriales</taxon>
        <taxon>Neisseriaceae</taxon>
        <taxon>Kingella</taxon>
    </lineage>
</organism>
<proteinExistence type="inferred from homology"/>
<keyword evidence="8" id="KW-1185">Reference proteome</keyword>
<evidence type="ECO:0000313" key="7">
    <source>
        <dbReference type="EMBL" id="MCG6503246.1"/>
    </source>
</evidence>
<evidence type="ECO:0000256" key="2">
    <source>
        <dbReference type="ARBA" id="ARBA00009530"/>
    </source>
</evidence>
<protein>
    <submittedName>
        <fullName evidence="7">YqaE/Pmp3 family membrane protein</fullName>
    </submittedName>
</protein>
<reference evidence="7 8" key="1">
    <citation type="submission" date="2022-02" db="EMBL/GenBank/DDBJ databases">
        <title>Genome sequence data of Kingella unionensis sp. nov. strain CICC 24913 (CCUG 75125).</title>
        <authorList>
            <person name="Xiao M."/>
        </authorList>
    </citation>
    <scope>NUCLEOTIDE SEQUENCE [LARGE SCALE GENOMIC DNA]</scope>
    <source>
        <strain evidence="7 8">CICC 24913</strain>
    </source>
</reference>
<evidence type="ECO:0000256" key="3">
    <source>
        <dbReference type="ARBA" id="ARBA00022692"/>
    </source>
</evidence>
<evidence type="ECO:0000313" key="8">
    <source>
        <dbReference type="Proteomes" id="UP001298424"/>
    </source>
</evidence>
<keyword evidence="5 6" id="KW-0472">Membrane</keyword>
<sequence>MNDNKTLLIILAIILPPLAVWFASEGNEKQMFRTIVAVVGTCIFTIPGIFYALDIVLDWKAVYPKLDEMAKK</sequence>
<keyword evidence="4 6" id="KW-1133">Transmembrane helix</keyword>
<feature type="transmembrane region" description="Helical" evidence="6">
    <location>
        <begin position="6"/>
        <end position="23"/>
    </location>
</feature>
<comment type="caution">
    <text evidence="7">The sequence shown here is derived from an EMBL/GenBank/DDBJ whole genome shotgun (WGS) entry which is preliminary data.</text>
</comment>
<name>A0ABS9NME3_9NEIS</name>